<dbReference type="STRING" id="1576369.SAMN05421753_11972"/>
<accession>A0A1I3QW38</accession>
<dbReference type="Gene3D" id="3.40.1160.10">
    <property type="entry name" value="Acetylglutamate kinase-like"/>
    <property type="match status" value="1"/>
</dbReference>
<evidence type="ECO:0000313" key="1">
    <source>
        <dbReference type="EMBL" id="SFJ38288.1"/>
    </source>
</evidence>
<keyword evidence="2" id="KW-1185">Reference proteome</keyword>
<dbReference type="EMBL" id="FOQD01000019">
    <property type="protein sequence ID" value="SFJ38288.1"/>
    <property type="molecule type" value="Genomic_DNA"/>
</dbReference>
<dbReference type="RefSeq" id="WP_175517713.1">
    <property type="nucleotide sequence ID" value="NZ_FOQD01000019.1"/>
</dbReference>
<proteinExistence type="predicted"/>
<sequence>MTVLKIGGSLYDLPDLKPRLERLVATFEVPVLLVPGGGRFADEIRRLETIHQWTPEVSHHLALQTMSVGAQLLSSLLQKPVFTTWAEILEGRGIGIVDVAHLAGLDELPPSWDITSDSIAAWLAVRCEAERLVLVKSVDAPQPVSDWNTLAASGLVDAYFPTIAPRMSQVAWVNLRTH</sequence>
<protein>
    <submittedName>
        <fullName evidence="1">Uncharacterized kinase</fullName>
    </submittedName>
</protein>
<dbReference type="GO" id="GO:0016301">
    <property type="term" value="F:kinase activity"/>
    <property type="evidence" value="ECO:0007669"/>
    <property type="project" value="UniProtKB-KW"/>
</dbReference>
<dbReference type="Proteomes" id="UP000199518">
    <property type="component" value="Unassembled WGS sequence"/>
</dbReference>
<gene>
    <name evidence="1" type="ORF">SAMN05421753_11972</name>
</gene>
<organism evidence="1 2">
    <name type="scientific">Planctomicrobium piriforme</name>
    <dbReference type="NCBI Taxonomy" id="1576369"/>
    <lineage>
        <taxon>Bacteria</taxon>
        <taxon>Pseudomonadati</taxon>
        <taxon>Planctomycetota</taxon>
        <taxon>Planctomycetia</taxon>
        <taxon>Planctomycetales</taxon>
        <taxon>Planctomycetaceae</taxon>
        <taxon>Planctomicrobium</taxon>
    </lineage>
</organism>
<dbReference type="SUPFAM" id="SSF53633">
    <property type="entry name" value="Carbamate kinase-like"/>
    <property type="match status" value="1"/>
</dbReference>
<dbReference type="AlphaFoldDB" id="A0A1I3QW38"/>
<name>A0A1I3QW38_9PLAN</name>
<dbReference type="InterPro" id="IPR036393">
    <property type="entry name" value="AceGlu_kinase-like_sf"/>
</dbReference>
<evidence type="ECO:0000313" key="2">
    <source>
        <dbReference type="Proteomes" id="UP000199518"/>
    </source>
</evidence>
<keyword evidence="1" id="KW-0808">Transferase</keyword>
<reference evidence="2" key="1">
    <citation type="submission" date="2016-10" db="EMBL/GenBank/DDBJ databases">
        <authorList>
            <person name="Varghese N."/>
            <person name="Submissions S."/>
        </authorList>
    </citation>
    <scope>NUCLEOTIDE SEQUENCE [LARGE SCALE GENOMIC DNA]</scope>
    <source>
        <strain evidence="2">DSM 26348</strain>
    </source>
</reference>
<keyword evidence="1" id="KW-0418">Kinase</keyword>